<dbReference type="InterPro" id="IPR027267">
    <property type="entry name" value="AH/BAR_dom_sf"/>
</dbReference>
<dbReference type="SUPFAM" id="SSF103657">
    <property type="entry name" value="BAR/IMD domain-like"/>
    <property type="match status" value="1"/>
</dbReference>
<dbReference type="FunFam" id="3.30.1520.10:FF:000059">
    <property type="entry name" value="Sorting nexin 2B"/>
    <property type="match status" value="1"/>
</dbReference>
<reference evidence="15" key="2">
    <citation type="journal article" date="2024" name="Plant">
        <title>Genomic evolution and insights into agronomic trait innovations of Sesamum species.</title>
        <authorList>
            <person name="Miao H."/>
            <person name="Wang L."/>
            <person name="Qu L."/>
            <person name="Liu H."/>
            <person name="Sun Y."/>
            <person name="Le M."/>
            <person name="Wang Q."/>
            <person name="Wei S."/>
            <person name="Zheng Y."/>
            <person name="Lin W."/>
            <person name="Duan Y."/>
            <person name="Cao H."/>
            <person name="Xiong S."/>
            <person name="Wang X."/>
            <person name="Wei L."/>
            <person name="Li C."/>
            <person name="Ma Q."/>
            <person name="Ju M."/>
            <person name="Zhao R."/>
            <person name="Li G."/>
            <person name="Mu C."/>
            <person name="Tian Q."/>
            <person name="Mei H."/>
            <person name="Zhang T."/>
            <person name="Gao T."/>
            <person name="Zhang H."/>
        </authorList>
    </citation>
    <scope>NUCLEOTIDE SEQUENCE</scope>
    <source>
        <strain evidence="15">3651</strain>
    </source>
</reference>
<evidence type="ECO:0000256" key="8">
    <source>
        <dbReference type="ARBA" id="ARBA00022553"/>
    </source>
</evidence>
<reference evidence="15" key="1">
    <citation type="submission" date="2020-06" db="EMBL/GenBank/DDBJ databases">
        <authorList>
            <person name="Li T."/>
            <person name="Hu X."/>
            <person name="Zhang T."/>
            <person name="Song X."/>
            <person name="Zhang H."/>
            <person name="Dai N."/>
            <person name="Sheng W."/>
            <person name="Hou X."/>
            <person name="Wei L."/>
        </authorList>
    </citation>
    <scope>NUCLEOTIDE SEQUENCE</scope>
    <source>
        <strain evidence="15">3651</strain>
        <tissue evidence="15">Leaf</tissue>
    </source>
</reference>
<gene>
    <name evidence="15" type="ORF">Salat_0811300</name>
</gene>
<dbReference type="SUPFAM" id="SSF64268">
    <property type="entry name" value="PX domain"/>
    <property type="match status" value="1"/>
</dbReference>
<sequence length="554" mass="61797">MMGYENQGYEEAHLYASKEQMASIVLADDYSPPSDGSKSFPDDPLSSSQFVEIPTNDTDPLQSTPSKQALNSSPSTIHSILDPPSYAEAVFRSFDLDSVDSGDMNGQDRSALASPSSSSYYLKISVSDPQREQEQSASLVPGGSSYFTYLITTFTNMPEFSGTEFNVRRRFKDVVALSDRLAESYRGFFIPVRPDKSVVESQVMQKNEFVEQRRAALEKYLRRLAAHPVIRKSEELRVFLEASGKMVLVRTTDVASRMLDGTARLPKQLVGGKSLDGGASDMSEVTQPAKGGRDLLWIFKELKQSVANDWGGAKPPIVEDDKEFLVKKAKLQDFEQQLINVSQQAESLVKAQQDIGETMGQLGLAFVKLTKFETEEAIYDSQRACAADMKNVATAAVKASRLYRELNAQTVKHLDKLHEYLGVMLAVNNAFSDRSSAFLTVQTLLSDLSSLHSRIEKLEAASSKIFGGDSSRIRKIEELRETVRVTEDAKTCAIREYERVKENNKNELERLDKERHDDFVNMMKGFIVNQAGYAEKMASVWETVAEETSGYAKK</sequence>
<dbReference type="GO" id="GO:0035091">
    <property type="term" value="F:phosphatidylinositol binding"/>
    <property type="evidence" value="ECO:0007669"/>
    <property type="project" value="InterPro"/>
</dbReference>
<evidence type="ECO:0000256" key="2">
    <source>
        <dbReference type="ARBA" id="ARBA00004179"/>
    </source>
</evidence>
<keyword evidence="10" id="KW-0653">Protein transport</keyword>
<protein>
    <submittedName>
        <fullName evidence="15">Sorting nexin 2B</fullName>
    </submittedName>
</protein>
<dbReference type="AlphaFoldDB" id="A0AAE2CVT3"/>
<dbReference type="GO" id="GO:0030904">
    <property type="term" value="C:retromer complex"/>
    <property type="evidence" value="ECO:0007669"/>
    <property type="project" value="UniProtKB-ARBA"/>
</dbReference>
<dbReference type="InterPro" id="IPR001683">
    <property type="entry name" value="PX_dom"/>
</dbReference>
<dbReference type="PROSITE" id="PS50195">
    <property type="entry name" value="PX"/>
    <property type="match status" value="1"/>
</dbReference>
<evidence type="ECO:0000256" key="11">
    <source>
        <dbReference type="ARBA" id="ARBA00023034"/>
    </source>
</evidence>
<dbReference type="GO" id="GO:0015031">
    <property type="term" value="P:protein transport"/>
    <property type="evidence" value="ECO:0007669"/>
    <property type="project" value="UniProtKB-KW"/>
</dbReference>
<dbReference type="GO" id="GO:0051604">
    <property type="term" value="P:protein maturation"/>
    <property type="evidence" value="ECO:0007669"/>
    <property type="project" value="UniProtKB-ARBA"/>
</dbReference>
<dbReference type="Gene3D" id="3.30.1520.10">
    <property type="entry name" value="Phox-like domain"/>
    <property type="match status" value="1"/>
</dbReference>
<evidence type="ECO:0000256" key="12">
    <source>
        <dbReference type="ARBA" id="ARBA00023136"/>
    </source>
</evidence>
<feature type="region of interest" description="Disordered" evidence="13">
    <location>
        <begin position="26"/>
        <end position="78"/>
    </location>
</feature>
<comment type="caution">
    <text evidence="15">The sequence shown here is derived from an EMBL/GenBank/DDBJ whole genome shotgun (WGS) entry which is preliminary data.</text>
</comment>
<evidence type="ECO:0000256" key="6">
    <source>
        <dbReference type="ARBA" id="ARBA00022448"/>
    </source>
</evidence>
<feature type="compositionally biased region" description="Polar residues" evidence="13">
    <location>
        <begin position="45"/>
        <end position="78"/>
    </location>
</feature>
<dbReference type="FunFam" id="1.20.1270.60:FF:000081">
    <property type="entry name" value="Sorting nexin 2B"/>
    <property type="match status" value="1"/>
</dbReference>
<dbReference type="Proteomes" id="UP001293254">
    <property type="component" value="Unassembled WGS sequence"/>
</dbReference>
<keyword evidence="7" id="KW-0963">Cytoplasm</keyword>
<evidence type="ECO:0000256" key="9">
    <source>
        <dbReference type="ARBA" id="ARBA00022753"/>
    </source>
</evidence>
<evidence type="ECO:0000256" key="1">
    <source>
        <dbReference type="ARBA" id="ARBA00004125"/>
    </source>
</evidence>
<dbReference type="GO" id="GO:0032585">
    <property type="term" value="C:multivesicular body membrane"/>
    <property type="evidence" value="ECO:0007669"/>
    <property type="project" value="UniProtKB-ARBA"/>
</dbReference>
<keyword evidence="9" id="KW-0967">Endosome</keyword>
<dbReference type="Pfam" id="PF00787">
    <property type="entry name" value="PX"/>
    <property type="match status" value="1"/>
</dbReference>
<dbReference type="PANTHER" id="PTHR46757:SF2">
    <property type="entry name" value="OS05G0346100 PROTEIN"/>
    <property type="match status" value="1"/>
</dbReference>
<dbReference type="InterPro" id="IPR044279">
    <property type="entry name" value="SNX2A/B"/>
</dbReference>
<dbReference type="Gene3D" id="1.20.1270.60">
    <property type="entry name" value="Arfaptin homology (AH) domain/BAR domain"/>
    <property type="match status" value="1"/>
</dbReference>
<dbReference type="SMART" id="SM00312">
    <property type="entry name" value="PX"/>
    <property type="match status" value="1"/>
</dbReference>
<dbReference type="GO" id="GO:0090351">
    <property type="term" value="P:seedling development"/>
    <property type="evidence" value="ECO:0007669"/>
    <property type="project" value="UniProtKB-ARBA"/>
</dbReference>
<keyword evidence="8" id="KW-0597">Phosphoprotein</keyword>
<evidence type="ECO:0000256" key="13">
    <source>
        <dbReference type="SAM" id="MobiDB-lite"/>
    </source>
</evidence>
<evidence type="ECO:0000256" key="3">
    <source>
        <dbReference type="ARBA" id="ARBA00004496"/>
    </source>
</evidence>
<keyword evidence="16" id="KW-1185">Reference proteome</keyword>
<evidence type="ECO:0000313" key="15">
    <source>
        <dbReference type="EMBL" id="KAK4436476.1"/>
    </source>
</evidence>
<comment type="similarity">
    <text evidence="5">Belongs to the sorting nexin family.</text>
</comment>
<dbReference type="GO" id="GO:0005794">
    <property type="term" value="C:Golgi apparatus"/>
    <property type="evidence" value="ECO:0007669"/>
    <property type="project" value="UniProtKB-SubCell"/>
</dbReference>
<keyword evidence="6" id="KW-0813">Transport</keyword>
<dbReference type="CDD" id="cd06865">
    <property type="entry name" value="PX_SNX_like"/>
    <property type="match status" value="1"/>
</dbReference>
<organism evidence="15 16">
    <name type="scientific">Sesamum alatum</name>
    <dbReference type="NCBI Taxonomy" id="300844"/>
    <lineage>
        <taxon>Eukaryota</taxon>
        <taxon>Viridiplantae</taxon>
        <taxon>Streptophyta</taxon>
        <taxon>Embryophyta</taxon>
        <taxon>Tracheophyta</taxon>
        <taxon>Spermatophyta</taxon>
        <taxon>Magnoliopsida</taxon>
        <taxon>eudicotyledons</taxon>
        <taxon>Gunneridae</taxon>
        <taxon>Pentapetalae</taxon>
        <taxon>asterids</taxon>
        <taxon>lamiids</taxon>
        <taxon>Lamiales</taxon>
        <taxon>Pedaliaceae</taxon>
        <taxon>Sesamum</taxon>
    </lineage>
</organism>
<evidence type="ECO:0000259" key="14">
    <source>
        <dbReference type="PROSITE" id="PS50195"/>
    </source>
</evidence>
<evidence type="ECO:0000256" key="7">
    <source>
        <dbReference type="ARBA" id="ARBA00022490"/>
    </source>
</evidence>
<feature type="domain" description="PX" evidence="14">
    <location>
        <begin position="127"/>
        <end position="247"/>
    </location>
</feature>
<name>A0AAE2CVT3_9LAMI</name>
<dbReference type="CDD" id="cd07596">
    <property type="entry name" value="BAR_SNX"/>
    <property type="match status" value="1"/>
</dbReference>
<dbReference type="InterPro" id="IPR015404">
    <property type="entry name" value="Vps5_C"/>
</dbReference>
<accession>A0AAE2CVT3</accession>
<dbReference type="PANTHER" id="PTHR46757">
    <property type="entry name" value="SORTING NEXIN-RELATED"/>
    <property type="match status" value="1"/>
</dbReference>
<dbReference type="Pfam" id="PF09325">
    <property type="entry name" value="Vps5"/>
    <property type="match status" value="1"/>
</dbReference>
<evidence type="ECO:0000313" key="16">
    <source>
        <dbReference type="Proteomes" id="UP001293254"/>
    </source>
</evidence>
<dbReference type="EMBL" id="JACGWO010000002">
    <property type="protein sequence ID" value="KAK4436476.1"/>
    <property type="molecule type" value="Genomic_DNA"/>
</dbReference>
<comment type="subcellular location">
    <subcellularLocation>
        <location evidence="3">Cytoplasm</location>
    </subcellularLocation>
    <subcellularLocation>
        <location evidence="1">Endosome membrane</location>
        <topology evidence="1">Peripheral membrane protein</topology>
        <orientation evidence="1">Cytoplasmic side</orientation>
    </subcellularLocation>
    <subcellularLocation>
        <location evidence="4">Golgi apparatus</location>
        <location evidence="4">trans-Golgi network membrane</location>
        <topology evidence="4">Peripheral membrane protein</topology>
        <orientation evidence="4">Cytoplasmic side</orientation>
    </subcellularLocation>
    <subcellularLocation>
        <location evidence="2">Prevacuolar compartment membrane</location>
        <topology evidence="2">Peripheral membrane protein</topology>
        <orientation evidence="2">Cytoplasmic side</orientation>
    </subcellularLocation>
</comment>
<keyword evidence="11" id="KW-0333">Golgi apparatus</keyword>
<evidence type="ECO:0000256" key="5">
    <source>
        <dbReference type="ARBA" id="ARBA00010883"/>
    </source>
</evidence>
<evidence type="ECO:0000256" key="4">
    <source>
        <dbReference type="ARBA" id="ARBA00004546"/>
    </source>
</evidence>
<proteinExistence type="inferred from homology"/>
<dbReference type="GO" id="GO:0005829">
    <property type="term" value="C:cytosol"/>
    <property type="evidence" value="ECO:0007669"/>
    <property type="project" value="UniProtKB-ARBA"/>
</dbReference>
<dbReference type="InterPro" id="IPR036871">
    <property type="entry name" value="PX_dom_sf"/>
</dbReference>
<keyword evidence="12" id="KW-0472">Membrane</keyword>
<evidence type="ECO:0000256" key="10">
    <source>
        <dbReference type="ARBA" id="ARBA00022927"/>
    </source>
</evidence>